<keyword evidence="3" id="KW-1185">Reference proteome</keyword>
<name>A0ABR3V1N8_9PEZI</name>
<dbReference type="Proteomes" id="UP001586593">
    <property type="component" value="Unassembled WGS sequence"/>
</dbReference>
<organism evidence="2 3">
    <name type="scientific">Phialemonium thermophilum</name>
    <dbReference type="NCBI Taxonomy" id="223376"/>
    <lineage>
        <taxon>Eukaryota</taxon>
        <taxon>Fungi</taxon>
        <taxon>Dikarya</taxon>
        <taxon>Ascomycota</taxon>
        <taxon>Pezizomycotina</taxon>
        <taxon>Sordariomycetes</taxon>
        <taxon>Sordariomycetidae</taxon>
        <taxon>Cephalothecales</taxon>
        <taxon>Cephalothecaceae</taxon>
        <taxon>Phialemonium</taxon>
    </lineage>
</organism>
<dbReference type="EMBL" id="JAZHXJ010003032">
    <property type="protein sequence ID" value="KAL1835699.1"/>
    <property type="molecule type" value="Genomic_DNA"/>
</dbReference>
<accession>A0ABR3V1N8</accession>
<evidence type="ECO:0000313" key="2">
    <source>
        <dbReference type="EMBL" id="KAL1835699.1"/>
    </source>
</evidence>
<proteinExistence type="predicted"/>
<protein>
    <submittedName>
        <fullName evidence="2">Uncharacterized protein</fullName>
    </submittedName>
</protein>
<feature type="region of interest" description="Disordered" evidence="1">
    <location>
        <begin position="1"/>
        <end position="25"/>
    </location>
</feature>
<sequence length="152" mass="17265">MQAHTSEPLTWPIAGLLPSPGPVPRPDAPAAPISRLVHAIERSTGKMLHGSSRGRRMAQAYPWPLCKESHPWTGHVAGSAHPPGPKGRLWWTQRPESASYSYFCTSWPQRKVMRQNRRGQEWTWNRRLGRDNPVAGGERGRRWSWTSIRCRG</sequence>
<evidence type="ECO:0000313" key="3">
    <source>
        <dbReference type="Proteomes" id="UP001586593"/>
    </source>
</evidence>
<evidence type="ECO:0000256" key="1">
    <source>
        <dbReference type="SAM" id="MobiDB-lite"/>
    </source>
</evidence>
<gene>
    <name evidence="2" type="ORF">VTK73DRAFT_5454</name>
</gene>
<reference evidence="2 3" key="1">
    <citation type="journal article" date="2024" name="Commun. Biol.">
        <title>Comparative genomic analysis of thermophilic fungi reveals convergent evolutionary adaptations and gene losses.</title>
        <authorList>
            <person name="Steindorff A.S."/>
            <person name="Aguilar-Pontes M.V."/>
            <person name="Robinson A.J."/>
            <person name="Andreopoulos B."/>
            <person name="LaButti K."/>
            <person name="Kuo A."/>
            <person name="Mondo S."/>
            <person name="Riley R."/>
            <person name="Otillar R."/>
            <person name="Haridas S."/>
            <person name="Lipzen A."/>
            <person name="Grimwood J."/>
            <person name="Schmutz J."/>
            <person name="Clum A."/>
            <person name="Reid I.D."/>
            <person name="Moisan M.C."/>
            <person name="Butler G."/>
            <person name="Nguyen T.T.M."/>
            <person name="Dewar K."/>
            <person name="Conant G."/>
            <person name="Drula E."/>
            <person name="Henrissat B."/>
            <person name="Hansel C."/>
            <person name="Singer S."/>
            <person name="Hutchinson M.I."/>
            <person name="de Vries R.P."/>
            <person name="Natvig D.O."/>
            <person name="Powell A.J."/>
            <person name="Tsang A."/>
            <person name="Grigoriev I.V."/>
        </authorList>
    </citation>
    <scope>NUCLEOTIDE SEQUENCE [LARGE SCALE GENOMIC DNA]</scope>
    <source>
        <strain evidence="2 3">ATCC 24622</strain>
    </source>
</reference>
<comment type="caution">
    <text evidence="2">The sequence shown here is derived from an EMBL/GenBank/DDBJ whole genome shotgun (WGS) entry which is preliminary data.</text>
</comment>